<reference evidence="1 2" key="1">
    <citation type="journal article" date="2016" name="Nat. Commun.">
        <title>Thousands of microbial genomes shed light on interconnected biogeochemical processes in an aquifer system.</title>
        <authorList>
            <person name="Anantharaman K."/>
            <person name="Brown C.T."/>
            <person name="Hug L.A."/>
            <person name="Sharon I."/>
            <person name="Castelle C.J."/>
            <person name="Probst A.J."/>
            <person name="Thomas B.C."/>
            <person name="Singh A."/>
            <person name="Wilkins M.J."/>
            <person name="Karaoz U."/>
            <person name="Brodie E.L."/>
            <person name="Williams K.H."/>
            <person name="Hubbard S.S."/>
            <person name="Banfield J.F."/>
        </authorList>
    </citation>
    <scope>NUCLEOTIDE SEQUENCE [LARGE SCALE GENOMIC DNA]</scope>
</reference>
<dbReference type="InterPro" id="IPR036412">
    <property type="entry name" value="HAD-like_sf"/>
</dbReference>
<dbReference type="Gene3D" id="3.90.1070.10">
    <property type="match status" value="1"/>
</dbReference>
<sequence length="257" mass="28748">MDTEAKYIIGLDLHGTLLEPGEILRQEMIEPIKSGLESLDKRASRFICTGNDLEFVQRKIASPILVEIDGHILETGCSVSKDNLTEEILTTLAEQNVIWELDCLLRQQKFPEINYFAHRLTTISMFCNQPSDFYQKIFVFVSTTPFAPLIHITYSSVAVDILPIGYNKHKGLTVIADGKKTIGIADSMNDRALLENSDFAFAPANLAPELMPILKKSGRQIIPLTKVNQLLPNTVYIASQPETKGVKEILEFLNQAI</sequence>
<gene>
    <name evidence="1" type="ORF">A2Y82_03805</name>
</gene>
<dbReference type="AlphaFoldDB" id="A0A1G1XMR7"/>
<accession>A0A1G1XMR7</accession>
<name>A0A1G1XMR7_9BACT</name>
<dbReference type="Proteomes" id="UP000176498">
    <property type="component" value="Unassembled WGS sequence"/>
</dbReference>
<evidence type="ECO:0000313" key="2">
    <source>
        <dbReference type="Proteomes" id="UP000176498"/>
    </source>
</evidence>
<dbReference type="EMBL" id="MHHZ01000020">
    <property type="protein sequence ID" value="OGY41308.1"/>
    <property type="molecule type" value="Genomic_DNA"/>
</dbReference>
<dbReference type="InterPro" id="IPR023214">
    <property type="entry name" value="HAD_sf"/>
</dbReference>
<evidence type="ECO:0000313" key="1">
    <source>
        <dbReference type="EMBL" id="OGY41308.1"/>
    </source>
</evidence>
<dbReference type="SUPFAM" id="SSF56784">
    <property type="entry name" value="HAD-like"/>
    <property type="match status" value="1"/>
</dbReference>
<dbReference type="Gene3D" id="3.40.50.1000">
    <property type="entry name" value="HAD superfamily/HAD-like"/>
    <property type="match status" value="1"/>
</dbReference>
<comment type="caution">
    <text evidence="1">The sequence shown here is derived from an EMBL/GenBank/DDBJ whole genome shotgun (WGS) entry which is preliminary data.</text>
</comment>
<organism evidence="1 2">
    <name type="scientific">Candidatus Buchananbacteria bacterium RBG_13_36_9</name>
    <dbReference type="NCBI Taxonomy" id="1797530"/>
    <lineage>
        <taxon>Bacteria</taxon>
        <taxon>Candidatus Buchananiibacteriota</taxon>
    </lineage>
</organism>
<proteinExistence type="predicted"/>
<protein>
    <submittedName>
        <fullName evidence="1">Uncharacterized protein</fullName>
    </submittedName>
</protein>